<name>A0AAW0YWQ6_9TREE</name>
<evidence type="ECO:0000259" key="2">
    <source>
        <dbReference type="PROSITE" id="PS51746"/>
    </source>
</evidence>
<dbReference type="GeneID" id="92180560"/>
<keyword evidence="1" id="KW-0460">Magnesium</keyword>
<evidence type="ECO:0000313" key="3">
    <source>
        <dbReference type="EMBL" id="KAK8854563.1"/>
    </source>
</evidence>
<comment type="cofactor">
    <cofactor evidence="1">
        <name>Mg(2+)</name>
        <dbReference type="ChEBI" id="CHEBI:18420"/>
    </cofactor>
</comment>
<dbReference type="Gene3D" id="3.60.40.10">
    <property type="entry name" value="PPM-type phosphatase domain"/>
    <property type="match status" value="1"/>
</dbReference>
<proteinExistence type="inferred from homology"/>
<dbReference type="EC" id="3.1.3.16" evidence="1"/>
<comment type="caution">
    <text evidence="3">The sequence shown here is derived from an EMBL/GenBank/DDBJ whole genome shotgun (WGS) entry which is preliminary data.</text>
</comment>
<dbReference type="GO" id="GO:0046872">
    <property type="term" value="F:metal ion binding"/>
    <property type="evidence" value="ECO:0007669"/>
    <property type="project" value="UniProtKB-UniRule"/>
</dbReference>
<dbReference type="EMBL" id="JBCAWK010000006">
    <property type="protein sequence ID" value="KAK8854563.1"/>
    <property type="molecule type" value="Genomic_DNA"/>
</dbReference>
<comment type="catalytic activity">
    <reaction evidence="1">
        <text>O-phospho-L-threonyl-[protein] + H2O = L-threonyl-[protein] + phosphate</text>
        <dbReference type="Rhea" id="RHEA:47004"/>
        <dbReference type="Rhea" id="RHEA-COMP:11060"/>
        <dbReference type="Rhea" id="RHEA-COMP:11605"/>
        <dbReference type="ChEBI" id="CHEBI:15377"/>
        <dbReference type="ChEBI" id="CHEBI:30013"/>
        <dbReference type="ChEBI" id="CHEBI:43474"/>
        <dbReference type="ChEBI" id="CHEBI:61977"/>
        <dbReference type="EC" id="3.1.3.16"/>
    </reaction>
</comment>
<dbReference type="Pfam" id="PF13672">
    <property type="entry name" value="PP2C_2"/>
    <property type="match status" value="1"/>
</dbReference>
<dbReference type="PANTHER" id="PTHR12320:SF1">
    <property type="entry name" value="PROTEIN PHOSPHATASE PTC7 HOMOLOG"/>
    <property type="match status" value="1"/>
</dbReference>
<dbReference type="InterPro" id="IPR036457">
    <property type="entry name" value="PPM-type-like_dom_sf"/>
</dbReference>
<dbReference type="AlphaFoldDB" id="A0AAW0YWQ6"/>
<organism evidence="3 4">
    <name type="scientific">Kwoniella newhampshirensis</name>
    <dbReference type="NCBI Taxonomy" id="1651941"/>
    <lineage>
        <taxon>Eukaryota</taxon>
        <taxon>Fungi</taxon>
        <taxon>Dikarya</taxon>
        <taxon>Basidiomycota</taxon>
        <taxon>Agaricomycotina</taxon>
        <taxon>Tremellomycetes</taxon>
        <taxon>Tremellales</taxon>
        <taxon>Cryptococcaceae</taxon>
        <taxon>Kwoniella</taxon>
    </lineage>
</organism>
<protein>
    <recommendedName>
        <fullName evidence="1">Protein phosphatase</fullName>
        <ecNumber evidence="1">3.1.3.16</ecNumber>
    </recommendedName>
</protein>
<dbReference type="Proteomes" id="UP001388673">
    <property type="component" value="Unassembled WGS sequence"/>
</dbReference>
<feature type="domain" description="PPM-type phosphatase" evidence="2">
    <location>
        <begin position="114"/>
        <end position="392"/>
    </location>
</feature>
<dbReference type="SMART" id="SM00332">
    <property type="entry name" value="PP2Cc"/>
    <property type="match status" value="1"/>
</dbReference>
<comment type="cofactor">
    <cofactor evidence="1">
        <name>Mn(2+)</name>
        <dbReference type="ChEBI" id="CHEBI:29035"/>
    </cofactor>
</comment>
<keyword evidence="1" id="KW-0904">Protein phosphatase</keyword>
<reference evidence="3 4" key="1">
    <citation type="journal article" date="2024" name="bioRxiv">
        <title>Comparative genomics of Cryptococcus and Kwoniella reveals pathogenesis evolution and contrasting karyotype dynamics via intercentromeric recombination or chromosome fusion.</title>
        <authorList>
            <person name="Coelho M.A."/>
            <person name="David-Palma M."/>
            <person name="Shea T."/>
            <person name="Bowers K."/>
            <person name="McGinley-Smith S."/>
            <person name="Mohammad A.W."/>
            <person name="Gnirke A."/>
            <person name="Yurkov A.M."/>
            <person name="Nowrousian M."/>
            <person name="Sun S."/>
            <person name="Cuomo C.A."/>
            <person name="Heitman J."/>
        </authorList>
    </citation>
    <scope>NUCLEOTIDE SEQUENCE [LARGE SCALE GENOMIC DNA]</scope>
    <source>
        <strain evidence="3 4">CBS 13917</strain>
    </source>
</reference>
<keyword evidence="4" id="KW-1185">Reference proteome</keyword>
<sequence length="396" mass="42971">MSITGAAMSMSLSTGSRSLLPRQPIRSLCRFLNTSSSTFPTITPLYPHTPQYAYSIGLSYSSKSSPPFLQPGEKVRPYGFLEKQETEIGKWVGQMMDLEAGRGELVSSALGGWGQDVRDQVRKWGAGEDFFAVQSVKGDLHLALSDGVGGWGDRVDPSLFSQALCYHYARSARSLGSQRSESIDPQDLLRSGYKDVLADKAVSAGGSTLVGVRLDEEGEGRFVNLGDSGYAILRDDKVKHISSPQTHFFNCPVQLSKVPSSMGQMGIIHDSPESADVESHGLEVGDVVVLFTDGLSDNLPVPHLPLLSSALTRLLDSPTNAHLSPSERDAERARLFADMLVGYGRMAMARTGDEDGGKGWKTPFELEAREKMPQWGWKGGKIDDITVITAVVSEKD</sequence>
<dbReference type="InterPro" id="IPR039123">
    <property type="entry name" value="PPTC7"/>
</dbReference>
<dbReference type="GO" id="GO:0004722">
    <property type="term" value="F:protein serine/threonine phosphatase activity"/>
    <property type="evidence" value="ECO:0007669"/>
    <property type="project" value="UniProtKB-EC"/>
</dbReference>
<evidence type="ECO:0000313" key="4">
    <source>
        <dbReference type="Proteomes" id="UP001388673"/>
    </source>
</evidence>
<evidence type="ECO:0000256" key="1">
    <source>
        <dbReference type="RuleBase" id="RU366020"/>
    </source>
</evidence>
<accession>A0AAW0YWQ6</accession>
<dbReference type="SUPFAM" id="SSF81606">
    <property type="entry name" value="PP2C-like"/>
    <property type="match status" value="1"/>
</dbReference>
<keyword evidence="1" id="KW-0479">Metal-binding</keyword>
<dbReference type="InterPro" id="IPR001932">
    <property type="entry name" value="PPM-type_phosphatase-like_dom"/>
</dbReference>
<dbReference type="KEGG" id="kne:92180560"/>
<dbReference type="PROSITE" id="PS51746">
    <property type="entry name" value="PPM_2"/>
    <property type="match status" value="1"/>
</dbReference>
<keyword evidence="1" id="KW-0464">Manganese</keyword>
<comment type="similarity">
    <text evidence="1">Belongs to the PP2C family.</text>
</comment>
<dbReference type="RefSeq" id="XP_066802801.1">
    <property type="nucleotide sequence ID" value="XM_066946409.1"/>
</dbReference>
<comment type="catalytic activity">
    <reaction evidence="1">
        <text>O-phospho-L-seryl-[protein] + H2O = L-seryl-[protein] + phosphate</text>
        <dbReference type="Rhea" id="RHEA:20629"/>
        <dbReference type="Rhea" id="RHEA-COMP:9863"/>
        <dbReference type="Rhea" id="RHEA-COMP:11604"/>
        <dbReference type="ChEBI" id="CHEBI:15377"/>
        <dbReference type="ChEBI" id="CHEBI:29999"/>
        <dbReference type="ChEBI" id="CHEBI:43474"/>
        <dbReference type="ChEBI" id="CHEBI:83421"/>
        <dbReference type="EC" id="3.1.3.16"/>
    </reaction>
</comment>
<keyword evidence="1" id="KW-0378">Hydrolase</keyword>
<dbReference type="PANTHER" id="PTHR12320">
    <property type="entry name" value="PROTEIN PHOSPHATASE 2C"/>
    <property type="match status" value="1"/>
</dbReference>
<gene>
    <name evidence="3" type="ORF">IAR55_003302</name>
</gene>